<proteinExistence type="predicted"/>
<gene>
    <name evidence="2" type="ORF">EZS27_030173</name>
</gene>
<keyword evidence="2" id="KW-0675">Receptor</keyword>
<evidence type="ECO:0000259" key="1">
    <source>
        <dbReference type="Pfam" id="PF07715"/>
    </source>
</evidence>
<accession>A0A5J4QG05</accession>
<feature type="domain" description="TonB-dependent receptor plug" evidence="1">
    <location>
        <begin position="93"/>
        <end position="201"/>
    </location>
</feature>
<dbReference type="InterPro" id="IPR012910">
    <property type="entry name" value="Plug_dom"/>
</dbReference>
<sequence>MRIKKTFRRSCRLSKKTVLYLLVIIDFLGIENALHASTADILADKISQEPDSVITTMELDAIRKKFSLLKPTERKEVIVGIFDKKDNLDVSVVSRSPFISIQQLLKGNIPGVYVQENNGEPGTIQNMFLRGTSTPIFSNRDVLGAQPVVYINGIPIIQDHSFVYDIKQYDVNPIGTASNILAGFDMNEIQSIEVIKDPLKLAKLGPLASNGAIWITTKSSYTGGKNVTVNTSLSIVAPPSKIRTTNAGYERNFRENFYNSYFHDIPAVERYYPDYLRDHTDTNYFGNSDWADDYYAYASQYNVNASIGGGSANANYLFTMGGATNAGVADATSFGKYNVSFYLNMSPLEGLMVHSMLSGGKTDRNRNRNFRDRYAEVEYLPTLSTPIAPSKEGYQHYLSEYEETVDDNINNVLNGYLGLNFKEDNYYADTKLLVNYNTNTRHVFWPSTLMESVSFVSDYSGYNRRLLGSGTVGYYLDINPNHLFDIQ</sequence>
<dbReference type="AlphaFoldDB" id="A0A5J4QG05"/>
<dbReference type="SUPFAM" id="SSF56935">
    <property type="entry name" value="Porins"/>
    <property type="match status" value="1"/>
</dbReference>
<comment type="caution">
    <text evidence="2">The sequence shown here is derived from an EMBL/GenBank/DDBJ whole genome shotgun (WGS) entry which is preliminary data.</text>
</comment>
<organism evidence="2">
    <name type="scientific">termite gut metagenome</name>
    <dbReference type="NCBI Taxonomy" id="433724"/>
    <lineage>
        <taxon>unclassified sequences</taxon>
        <taxon>metagenomes</taxon>
        <taxon>organismal metagenomes</taxon>
    </lineage>
</organism>
<evidence type="ECO:0000313" key="2">
    <source>
        <dbReference type="EMBL" id="KAA6320000.1"/>
    </source>
</evidence>
<dbReference type="Pfam" id="PF07715">
    <property type="entry name" value="Plug"/>
    <property type="match status" value="1"/>
</dbReference>
<dbReference type="EMBL" id="SNRY01003715">
    <property type="protein sequence ID" value="KAA6320000.1"/>
    <property type="molecule type" value="Genomic_DNA"/>
</dbReference>
<feature type="non-terminal residue" evidence="2">
    <location>
        <position position="487"/>
    </location>
</feature>
<name>A0A5J4QG05_9ZZZZ</name>
<protein>
    <submittedName>
        <fullName evidence="2">TonB-dependent receptor SusC</fullName>
    </submittedName>
</protein>
<dbReference type="InterPro" id="IPR037066">
    <property type="entry name" value="Plug_dom_sf"/>
</dbReference>
<dbReference type="Gene3D" id="2.170.130.10">
    <property type="entry name" value="TonB-dependent receptor, plug domain"/>
    <property type="match status" value="1"/>
</dbReference>
<reference evidence="2" key="1">
    <citation type="submission" date="2019-03" db="EMBL/GenBank/DDBJ databases">
        <title>Single cell metagenomics reveals metabolic interactions within the superorganism composed of flagellate Streblomastix strix and complex community of Bacteroidetes bacteria on its surface.</title>
        <authorList>
            <person name="Treitli S.C."/>
            <person name="Kolisko M."/>
            <person name="Husnik F."/>
            <person name="Keeling P."/>
            <person name="Hampl V."/>
        </authorList>
    </citation>
    <scope>NUCLEOTIDE SEQUENCE</scope>
    <source>
        <strain evidence="2">STM</strain>
    </source>
</reference>